<dbReference type="PANTHER" id="PTHR21716:SF67">
    <property type="entry name" value="TRANSPORT PROTEIN YDIK-RELATED"/>
    <property type="match status" value="1"/>
</dbReference>
<feature type="transmembrane region" description="Helical" evidence="8">
    <location>
        <begin position="69"/>
        <end position="95"/>
    </location>
</feature>
<dbReference type="Proteomes" id="UP000236893">
    <property type="component" value="Unassembled WGS sequence"/>
</dbReference>
<comment type="similarity">
    <text evidence="2">Belongs to the autoinducer-2 exporter (AI-2E) (TC 2.A.86) family.</text>
</comment>
<dbReference type="Pfam" id="PF01594">
    <property type="entry name" value="AI-2E_transport"/>
    <property type="match status" value="1"/>
</dbReference>
<dbReference type="AlphaFoldDB" id="A0A2S5A384"/>
<evidence type="ECO:0000256" key="5">
    <source>
        <dbReference type="ARBA" id="ARBA00022692"/>
    </source>
</evidence>
<keyword evidence="5 8" id="KW-0812">Transmembrane</keyword>
<evidence type="ECO:0000313" key="9">
    <source>
        <dbReference type="EMBL" id="POY36762.1"/>
    </source>
</evidence>
<proteinExistence type="inferred from homology"/>
<organism evidence="9 10">
    <name type="scientific">Solitalea longa</name>
    <dbReference type="NCBI Taxonomy" id="2079460"/>
    <lineage>
        <taxon>Bacteria</taxon>
        <taxon>Pseudomonadati</taxon>
        <taxon>Bacteroidota</taxon>
        <taxon>Sphingobacteriia</taxon>
        <taxon>Sphingobacteriales</taxon>
        <taxon>Sphingobacteriaceae</taxon>
        <taxon>Solitalea</taxon>
    </lineage>
</organism>
<keyword evidence="7 8" id="KW-0472">Membrane</keyword>
<dbReference type="SUPFAM" id="SSF82866">
    <property type="entry name" value="Multidrug efflux transporter AcrB transmembrane domain"/>
    <property type="match status" value="1"/>
</dbReference>
<dbReference type="InterPro" id="IPR002549">
    <property type="entry name" value="AI-2E-like"/>
</dbReference>
<dbReference type="GO" id="GO:0005886">
    <property type="term" value="C:plasma membrane"/>
    <property type="evidence" value="ECO:0007669"/>
    <property type="project" value="UniProtKB-SubCell"/>
</dbReference>
<accession>A0A2S5A384</accession>
<gene>
    <name evidence="9" type="ORF">C3K47_10415</name>
</gene>
<evidence type="ECO:0000256" key="1">
    <source>
        <dbReference type="ARBA" id="ARBA00004651"/>
    </source>
</evidence>
<dbReference type="EMBL" id="PQVF01000006">
    <property type="protein sequence ID" value="POY36762.1"/>
    <property type="molecule type" value="Genomic_DNA"/>
</dbReference>
<feature type="transmembrane region" description="Helical" evidence="8">
    <location>
        <begin position="165"/>
        <end position="185"/>
    </location>
</feature>
<feature type="transmembrane region" description="Helical" evidence="8">
    <location>
        <begin position="222"/>
        <end position="241"/>
    </location>
</feature>
<evidence type="ECO:0000256" key="8">
    <source>
        <dbReference type="SAM" id="Phobius"/>
    </source>
</evidence>
<feature type="transmembrane region" description="Helical" evidence="8">
    <location>
        <begin position="24"/>
        <end position="57"/>
    </location>
</feature>
<keyword evidence="4" id="KW-1003">Cell membrane</keyword>
<reference evidence="9 10" key="1">
    <citation type="submission" date="2018-01" db="EMBL/GenBank/DDBJ databases">
        <authorList>
            <person name="Gaut B.S."/>
            <person name="Morton B.R."/>
            <person name="Clegg M.T."/>
            <person name="Duvall M.R."/>
        </authorList>
    </citation>
    <scope>NUCLEOTIDE SEQUENCE [LARGE SCALE GENOMIC DNA]</scope>
    <source>
        <strain evidence="9 10">HR-AV</strain>
    </source>
</reference>
<evidence type="ECO:0000256" key="2">
    <source>
        <dbReference type="ARBA" id="ARBA00009773"/>
    </source>
</evidence>
<dbReference type="RefSeq" id="WP_103789065.1">
    <property type="nucleotide sequence ID" value="NZ_PQVF01000006.1"/>
</dbReference>
<feature type="transmembrane region" description="Helical" evidence="8">
    <location>
        <begin position="281"/>
        <end position="300"/>
    </location>
</feature>
<name>A0A2S5A384_9SPHI</name>
<comment type="subcellular location">
    <subcellularLocation>
        <location evidence="1">Cell membrane</location>
        <topology evidence="1">Multi-pass membrane protein</topology>
    </subcellularLocation>
</comment>
<feature type="transmembrane region" description="Helical" evidence="8">
    <location>
        <begin position="248"/>
        <end position="275"/>
    </location>
</feature>
<keyword evidence="3" id="KW-0813">Transport</keyword>
<keyword evidence="6 8" id="KW-1133">Transmembrane helix</keyword>
<protein>
    <submittedName>
        <fullName evidence="9">AI-2E family transporter</fullName>
    </submittedName>
</protein>
<evidence type="ECO:0000313" key="10">
    <source>
        <dbReference type="Proteomes" id="UP000236893"/>
    </source>
</evidence>
<evidence type="ECO:0000256" key="4">
    <source>
        <dbReference type="ARBA" id="ARBA00022475"/>
    </source>
</evidence>
<feature type="transmembrane region" description="Helical" evidence="8">
    <location>
        <begin position="312"/>
        <end position="343"/>
    </location>
</feature>
<evidence type="ECO:0000256" key="7">
    <source>
        <dbReference type="ARBA" id="ARBA00023136"/>
    </source>
</evidence>
<evidence type="ECO:0000256" key="6">
    <source>
        <dbReference type="ARBA" id="ARBA00022989"/>
    </source>
</evidence>
<dbReference type="PANTHER" id="PTHR21716">
    <property type="entry name" value="TRANSMEMBRANE PROTEIN"/>
    <property type="match status" value="1"/>
</dbReference>
<comment type="caution">
    <text evidence="9">The sequence shown here is derived from an EMBL/GenBank/DDBJ whole genome shotgun (WGS) entry which is preliminary data.</text>
</comment>
<dbReference type="OrthoDB" id="106838at2"/>
<evidence type="ECO:0000256" key="3">
    <source>
        <dbReference type="ARBA" id="ARBA00022448"/>
    </source>
</evidence>
<sequence>MNNELQNNSSSEGKVINLSIKLLLIFILVSWCAMIVFPFVTLVLWAVILAVTIYPLYYKLLNLLKGKNAIASSVVTIILLGILLVPTIFMISAIVSEAGELKTAIVNKTLVVPPPNPKVAEWPLVGKEIYKVWASLSTNLESALVTYHDQILEVGQRIVGAMRSVFSNIMMFAFSIIIAGVFLAYSDESEKSTLAFARKLVGNKGNEFKDLVVQTIRNVSKGILGVAFIQFVIMGLCFMLAGVPLAGLWAILVFLIALIQLPGAIVAIPVIIYIYSVKEPVPATIWSVIILICGLSDNVLKPLLMGKGAPVPMIVIFLGAIGGFMLSGFIGLFTGAVVLSLGYKLAGIWVNYDNSSPVIKSE</sequence>
<keyword evidence="10" id="KW-1185">Reference proteome</keyword>